<dbReference type="EMBL" id="VSSQ01024462">
    <property type="protein sequence ID" value="MPM71990.1"/>
    <property type="molecule type" value="Genomic_DNA"/>
</dbReference>
<name>A0A645C2I9_9ZZZZ</name>
<dbReference type="AlphaFoldDB" id="A0A645C2I9"/>
<sequence length="70" mass="7457">MHLVVDQVVQLQVVHVANGGRTLEALAGTAVIQVSLGARIGQALGLGDIVRIGQLQHVLDFFFRSTVEHG</sequence>
<accession>A0A645C2I9</accession>
<reference evidence="1" key="1">
    <citation type="submission" date="2019-08" db="EMBL/GenBank/DDBJ databases">
        <authorList>
            <person name="Kucharzyk K."/>
            <person name="Murdoch R.W."/>
            <person name="Higgins S."/>
            <person name="Loffler F."/>
        </authorList>
    </citation>
    <scope>NUCLEOTIDE SEQUENCE</scope>
</reference>
<proteinExistence type="predicted"/>
<gene>
    <name evidence="1" type="ORF">SDC9_118962</name>
</gene>
<evidence type="ECO:0000313" key="1">
    <source>
        <dbReference type="EMBL" id="MPM71990.1"/>
    </source>
</evidence>
<protein>
    <submittedName>
        <fullName evidence="1">Uncharacterized protein</fullName>
    </submittedName>
</protein>
<organism evidence="1">
    <name type="scientific">bioreactor metagenome</name>
    <dbReference type="NCBI Taxonomy" id="1076179"/>
    <lineage>
        <taxon>unclassified sequences</taxon>
        <taxon>metagenomes</taxon>
        <taxon>ecological metagenomes</taxon>
    </lineage>
</organism>
<comment type="caution">
    <text evidence="1">The sequence shown here is derived from an EMBL/GenBank/DDBJ whole genome shotgun (WGS) entry which is preliminary data.</text>
</comment>